<keyword evidence="6" id="KW-0677">Repeat</keyword>
<evidence type="ECO:0000256" key="13">
    <source>
        <dbReference type="SAM" id="Phobius"/>
    </source>
</evidence>
<name>A0A7W8D4B8_9GAMM</name>
<dbReference type="NCBIfam" id="TIGR04265">
    <property type="entry name" value="bac_cardiolipin"/>
    <property type="match status" value="1"/>
</dbReference>
<dbReference type="Pfam" id="PF13091">
    <property type="entry name" value="PLDc_2"/>
    <property type="match status" value="2"/>
</dbReference>
<keyword evidence="3" id="KW-0444">Lipid biosynthesis</keyword>
<dbReference type="RefSeq" id="WP_183960204.1">
    <property type="nucleotide sequence ID" value="NZ_JACHHP010000002.1"/>
</dbReference>
<keyword evidence="7 13" id="KW-1133">Transmembrane helix</keyword>
<evidence type="ECO:0000256" key="8">
    <source>
        <dbReference type="ARBA" id="ARBA00023098"/>
    </source>
</evidence>
<dbReference type="EC" id="2.7.8.-" evidence="12"/>
<evidence type="ECO:0000256" key="3">
    <source>
        <dbReference type="ARBA" id="ARBA00022516"/>
    </source>
</evidence>
<dbReference type="GO" id="GO:0008808">
    <property type="term" value="F:cardiolipin synthase activity"/>
    <property type="evidence" value="ECO:0007669"/>
    <property type="project" value="UniProtKB-UniRule"/>
</dbReference>
<feature type="domain" description="PLD phosphodiesterase" evidence="14">
    <location>
        <begin position="220"/>
        <end position="247"/>
    </location>
</feature>
<dbReference type="Pfam" id="PF13396">
    <property type="entry name" value="PLDc_N"/>
    <property type="match status" value="1"/>
</dbReference>
<evidence type="ECO:0000256" key="6">
    <source>
        <dbReference type="ARBA" id="ARBA00022737"/>
    </source>
</evidence>
<keyword evidence="2" id="KW-1003">Cell membrane</keyword>
<evidence type="ECO:0000256" key="7">
    <source>
        <dbReference type="ARBA" id="ARBA00022989"/>
    </source>
</evidence>
<keyword evidence="9 13" id="KW-0472">Membrane</keyword>
<keyword evidence="16" id="KW-1185">Reference proteome</keyword>
<dbReference type="Gene3D" id="3.30.870.10">
    <property type="entry name" value="Endonuclease Chain A"/>
    <property type="match status" value="2"/>
</dbReference>
<keyword evidence="5 13" id="KW-0812">Transmembrane</keyword>
<keyword evidence="8" id="KW-0443">Lipid metabolism</keyword>
<dbReference type="InterPro" id="IPR027379">
    <property type="entry name" value="CLS_N"/>
</dbReference>
<comment type="subcellular location">
    <subcellularLocation>
        <location evidence="1">Cell membrane</location>
        <topology evidence="1">Multi-pass membrane protein</topology>
    </subcellularLocation>
</comment>
<dbReference type="InterPro" id="IPR001736">
    <property type="entry name" value="PLipase_D/transphosphatidylase"/>
</dbReference>
<dbReference type="AlphaFoldDB" id="A0A7W8D4B8"/>
<dbReference type="PANTHER" id="PTHR21248:SF22">
    <property type="entry name" value="PHOSPHOLIPASE D"/>
    <property type="match status" value="1"/>
</dbReference>
<dbReference type="InterPro" id="IPR022924">
    <property type="entry name" value="Cardiolipin_synthase"/>
</dbReference>
<evidence type="ECO:0000256" key="11">
    <source>
        <dbReference type="ARBA" id="ARBA00023264"/>
    </source>
</evidence>
<organism evidence="15 16">
    <name type="scientific">Chiayiivirga flava</name>
    <dbReference type="NCBI Taxonomy" id="659595"/>
    <lineage>
        <taxon>Bacteria</taxon>
        <taxon>Pseudomonadati</taxon>
        <taxon>Pseudomonadota</taxon>
        <taxon>Gammaproteobacteria</taxon>
        <taxon>Lysobacterales</taxon>
        <taxon>Lysobacteraceae</taxon>
        <taxon>Chiayiivirga</taxon>
    </lineage>
</organism>
<evidence type="ECO:0000256" key="12">
    <source>
        <dbReference type="NCBIfam" id="TIGR04265"/>
    </source>
</evidence>
<keyword evidence="10" id="KW-0594">Phospholipid biosynthesis</keyword>
<gene>
    <name evidence="15" type="ORF">HNQ52_001193</name>
</gene>
<feature type="transmembrane region" description="Helical" evidence="13">
    <location>
        <begin position="45"/>
        <end position="68"/>
    </location>
</feature>
<protein>
    <recommendedName>
        <fullName evidence="12">Cardiolipin synthase</fullName>
        <ecNumber evidence="12">2.7.8.-</ecNumber>
    </recommendedName>
</protein>
<dbReference type="InterPro" id="IPR025202">
    <property type="entry name" value="PLD-like_dom"/>
</dbReference>
<accession>A0A7W8D4B8</accession>
<keyword evidence="11" id="KW-1208">Phospholipid metabolism</keyword>
<dbReference type="Proteomes" id="UP000521199">
    <property type="component" value="Unassembled WGS sequence"/>
</dbReference>
<evidence type="ECO:0000259" key="14">
    <source>
        <dbReference type="PROSITE" id="PS50035"/>
    </source>
</evidence>
<evidence type="ECO:0000256" key="5">
    <source>
        <dbReference type="ARBA" id="ARBA00022692"/>
    </source>
</evidence>
<evidence type="ECO:0000256" key="2">
    <source>
        <dbReference type="ARBA" id="ARBA00022475"/>
    </source>
</evidence>
<evidence type="ECO:0000313" key="16">
    <source>
        <dbReference type="Proteomes" id="UP000521199"/>
    </source>
</evidence>
<dbReference type="CDD" id="cd09110">
    <property type="entry name" value="PLDc_CLS_1"/>
    <property type="match status" value="1"/>
</dbReference>
<evidence type="ECO:0000256" key="1">
    <source>
        <dbReference type="ARBA" id="ARBA00004651"/>
    </source>
</evidence>
<dbReference type="GO" id="GO:0005886">
    <property type="term" value="C:plasma membrane"/>
    <property type="evidence" value="ECO:0007669"/>
    <property type="project" value="UniProtKB-SubCell"/>
</dbReference>
<evidence type="ECO:0000313" key="15">
    <source>
        <dbReference type="EMBL" id="MBB5207664.1"/>
    </source>
</evidence>
<sequence length="480" mass="54068">MPDALAQLWNRIADIPHIGLYVSIAWFAYLVLLAGWIVLQKREPAATLSWVLSLAALPYLGFVIYFLLGPQRIRRQRMKRIRARSRLGRAEVSLARDRLDECVKLSLLARASTGLEPSAALRPTLLENGAQTFPALLDAIAAATHHIHLAYYIFEPDRTGTALRDALIERARAGVRVRLLLDGVGSGRASNRFLKPLKEAGGEVAWFHPFRVRLLRRPKINLRSHRKIVVVDGRIGFTGGINITDDQDERINPAAYRDLHLRFEGEAVRGLQLTFLEDWVYAARVALRDARLWPELPTGGVPALILPSGPDSPWESIHRLHVEALHQAEQRAWLMTPYFVPGEAARFAITSAALRGVDVRVLVPRRSDSRIVTAAARSYYDELFAAGVRVFEYRPGMLHSKALLVDHDIALLGSANFDNRSFRVNFELSVLIHDTGIASALERVWDGYMPDSVEIHADRRRAPWWRRLAEAFARLLSPLL</sequence>
<comment type="caution">
    <text evidence="15">The sequence shown here is derived from an EMBL/GenBank/DDBJ whole genome shotgun (WGS) entry which is preliminary data.</text>
</comment>
<evidence type="ECO:0000256" key="4">
    <source>
        <dbReference type="ARBA" id="ARBA00022679"/>
    </source>
</evidence>
<dbReference type="PROSITE" id="PS50035">
    <property type="entry name" value="PLD"/>
    <property type="match status" value="2"/>
</dbReference>
<dbReference type="EMBL" id="JACHHP010000002">
    <property type="protein sequence ID" value="MBB5207664.1"/>
    <property type="molecule type" value="Genomic_DNA"/>
</dbReference>
<dbReference type="GO" id="GO:0032049">
    <property type="term" value="P:cardiolipin biosynthetic process"/>
    <property type="evidence" value="ECO:0007669"/>
    <property type="project" value="UniProtKB-UniRule"/>
</dbReference>
<proteinExistence type="predicted"/>
<evidence type="ECO:0000256" key="10">
    <source>
        <dbReference type="ARBA" id="ARBA00023209"/>
    </source>
</evidence>
<dbReference type="PANTHER" id="PTHR21248">
    <property type="entry name" value="CARDIOLIPIN SYNTHASE"/>
    <property type="match status" value="1"/>
</dbReference>
<reference evidence="15 16" key="1">
    <citation type="submission" date="2020-08" db="EMBL/GenBank/DDBJ databases">
        <title>Genomic Encyclopedia of Type Strains, Phase IV (KMG-IV): sequencing the most valuable type-strain genomes for metagenomic binning, comparative biology and taxonomic classification.</title>
        <authorList>
            <person name="Goeker M."/>
        </authorList>
    </citation>
    <scope>NUCLEOTIDE SEQUENCE [LARGE SCALE GENOMIC DNA]</scope>
    <source>
        <strain evidence="15 16">DSM 24163</strain>
    </source>
</reference>
<dbReference type="CDD" id="cd09112">
    <property type="entry name" value="PLDc_CLS_2"/>
    <property type="match status" value="1"/>
</dbReference>
<dbReference type="SUPFAM" id="SSF56024">
    <property type="entry name" value="Phospholipase D/nuclease"/>
    <property type="match status" value="2"/>
</dbReference>
<evidence type="ECO:0000256" key="9">
    <source>
        <dbReference type="ARBA" id="ARBA00023136"/>
    </source>
</evidence>
<dbReference type="SMART" id="SM00155">
    <property type="entry name" value="PLDc"/>
    <property type="match status" value="2"/>
</dbReference>
<feature type="transmembrane region" description="Helical" evidence="13">
    <location>
        <begin position="18"/>
        <end position="39"/>
    </location>
</feature>
<feature type="domain" description="PLD phosphodiesterase" evidence="14">
    <location>
        <begin position="394"/>
        <end position="421"/>
    </location>
</feature>
<keyword evidence="4 15" id="KW-0808">Transferase</keyword>